<dbReference type="WBParaSite" id="nRc.2.0.1.t36590-RA">
    <property type="protein sequence ID" value="nRc.2.0.1.t36590-RA"/>
    <property type="gene ID" value="nRc.2.0.1.g36590"/>
</dbReference>
<feature type="compositionally biased region" description="Polar residues" evidence="1">
    <location>
        <begin position="133"/>
        <end position="151"/>
    </location>
</feature>
<name>A0A915KDY6_ROMCU</name>
<reference evidence="3" key="1">
    <citation type="submission" date="2022-11" db="UniProtKB">
        <authorList>
            <consortium name="WormBaseParasite"/>
        </authorList>
    </citation>
    <scope>IDENTIFICATION</scope>
</reference>
<feature type="region of interest" description="Disordered" evidence="1">
    <location>
        <begin position="177"/>
        <end position="209"/>
    </location>
</feature>
<evidence type="ECO:0000313" key="3">
    <source>
        <dbReference type="WBParaSite" id="nRc.2.0.1.t36590-RA"/>
    </source>
</evidence>
<feature type="compositionally biased region" description="Polar residues" evidence="1">
    <location>
        <begin position="177"/>
        <end position="192"/>
    </location>
</feature>
<dbReference type="Proteomes" id="UP000887565">
    <property type="component" value="Unplaced"/>
</dbReference>
<dbReference type="AlphaFoldDB" id="A0A915KDY6"/>
<proteinExistence type="predicted"/>
<sequence>MNPVTKHPEFYVQNLRLVSTPYDQSKVQEFVETFDKKALSRNLPNILDLFKELDEFEELIPPRPNQKPLRCPPPYNPRMARPNQYGPFGACVGQVQAQFPPAVVPTPVTLPLSQQKQQQHQMLADLNRPPQTPLSCNSMPQTPGSSSSNARSPKMRHMSTTSDTYGELETLQSLSHSFQSDMGSSQTHQNTPMGGLGSSSADSDSSSCAVTPVVESRATSVGGGCGQSSIAAATPLNDFPHHGERKSSLQDTIDSVVLATVSSANPQPSMSVNSPIMTSASSHDFSPRRRPSEASSVFDLRQTPSEDLIITSPTPSSAPVCGVAQPPPMMMGASGSTSSGQHLPSSQIQRTQRAASISLPSQQQQQAALDVFEFDQAAEQQQQQLYDPMGGSGSNVVVPTPHHRWSAPNIGVIGGYGGEPDFQANCFLLKSFKLIKKEEGLLE</sequence>
<feature type="region of interest" description="Disordered" evidence="1">
    <location>
        <begin position="127"/>
        <end position="164"/>
    </location>
</feature>
<evidence type="ECO:0000313" key="2">
    <source>
        <dbReference type="Proteomes" id="UP000887565"/>
    </source>
</evidence>
<feature type="compositionally biased region" description="Low complexity" evidence="1">
    <location>
        <begin position="198"/>
        <end position="207"/>
    </location>
</feature>
<keyword evidence="2" id="KW-1185">Reference proteome</keyword>
<feature type="compositionally biased region" description="Polar residues" evidence="1">
    <location>
        <begin position="264"/>
        <end position="284"/>
    </location>
</feature>
<feature type="region of interest" description="Disordered" evidence="1">
    <location>
        <begin position="264"/>
        <end position="319"/>
    </location>
</feature>
<organism evidence="2 3">
    <name type="scientific">Romanomermis culicivorax</name>
    <name type="common">Nematode worm</name>
    <dbReference type="NCBI Taxonomy" id="13658"/>
    <lineage>
        <taxon>Eukaryota</taxon>
        <taxon>Metazoa</taxon>
        <taxon>Ecdysozoa</taxon>
        <taxon>Nematoda</taxon>
        <taxon>Enoplea</taxon>
        <taxon>Dorylaimia</taxon>
        <taxon>Mermithida</taxon>
        <taxon>Mermithoidea</taxon>
        <taxon>Mermithidae</taxon>
        <taxon>Romanomermis</taxon>
    </lineage>
</organism>
<evidence type="ECO:0000256" key="1">
    <source>
        <dbReference type="SAM" id="MobiDB-lite"/>
    </source>
</evidence>
<protein>
    <submittedName>
        <fullName evidence="3">Uncharacterized protein</fullName>
    </submittedName>
</protein>
<accession>A0A915KDY6</accession>